<keyword evidence="1" id="KW-0472">Membrane</keyword>
<proteinExistence type="predicted"/>
<evidence type="ECO:0000313" key="3">
    <source>
        <dbReference type="Proteomes" id="UP000026922"/>
    </source>
</evidence>
<keyword evidence="1" id="KW-1133">Transmembrane helix</keyword>
<evidence type="ECO:0008006" key="4">
    <source>
        <dbReference type="Google" id="ProtNLM"/>
    </source>
</evidence>
<protein>
    <recommendedName>
        <fullName evidence="4">DUF2975 domain-containing protein</fullName>
    </recommendedName>
</protein>
<keyword evidence="1" id="KW-0812">Transmembrane</keyword>
<dbReference type="EMBL" id="ARPM03000158">
    <property type="protein sequence ID" value="ETZ04730.1"/>
    <property type="molecule type" value="Genomic_DNA"/>
</dbReference>
<organism evidence="2 3">
    <name type="scientific">Holospora undulata HU1</name>
    <dbReference type="NCBI Taxonomy" id="1321371"/>
    <lineage>
        <taxon>Bacteria</taxon>
        <taxon>Pseudomonadati</taxon>
        <taxon>Pseudomonadota</taxon>
        <taxon>Alphaproteobacteria</taxon>
        <taxon>Holosporales</taxon>
        <taxon>Holosporaceae</taxon>
        <taxon>Holospora</taxon>
    </lineage>
</organism>
<comment type="caution">
    <text evidence="2">The sequence shown here is derived from an EMBL/GenBank/DDBJ whole genome shotgun (WGS) entry which is preliminary data.</text>
</comment>
<accession>A0A061JG20</accession>
<evidence type="ECO:0000256" key="1">
    <source>
        <dbReference type="SAM" id="Phobius"/>
    </source>
</evidence>
<dbReference type="AlphaFoldDB" id="A0A061JG20"/>
<dbReference type="Proteomes" id="UP000026922">
    <property type="component" value="Unassembled WGS sequence"/>
</dbReference>
<keyword evidence="3" id="KW-1185">Reference proteome</keyword>
<reference evidence="2 3" key="1">
    <citation type="journal article" date="2013" name="Genome Announc.">
        <title>Draft Genome Sequence of Holospora undulata Strain HU1, a Micronucleus-Specific Symbiont of the Ciliate Paramecium caudatum.</title>
        <authorList>
            <person name="Dohra H."/>
            <person name="Suzuki H."/>
            <person name="Suzuki T."/>
            <person name="Tanaka K."/>
            <person name="Fujishima M."/>
        </authorList>
    </citation>
    <scope>NUCLEOTIDE SEQUENCE [LARGE SCALE GENOMIC DNA]</scope>
    <source>
        <strain evidence="2 3">HU1</strain>
    </source>
</reference>
<gene>
    <name evidence="2" type="ORF">K737_300856</name>
</gene>
<name>A0A061JG20_9PROT</name>
<evidence type="ECO:0000313" key="2">
    <source>
        <dbReference type="EMBL" id="ETZ04730.1"/>
    </source>
</evidence>
<sequence length="82" mass="9356">MLYRKLGMLYLMDLIDALFIKSFSQTLMILAVTMTSPLGSRYLSISFGTPNLSSLFYGVLVIIVSWIMSEANKLRDEHKFTI</sequence>
<feature type="transmembrane region" description="Helical" evidence="1">
    <location>
        <begin position="7"/>
        <end position="32"/>
    </location>
</feature>
<feature type="transmembrane region" description="Helical" evidence="1">
    <location>
        <begin position="52"/>
        <end position="69"/>
    </location>
</feature>